<feature type="compositionally biased region" description="Low complexity" evidence="5">
    <location>
        <begin position="359"/>
        <end position="372"/>
    </location>
</feature>
<dbReference type="PROSITE" id="PS52015">
    <property type="entry name" value="TONB_CTD"/>
    <property type="match status" value="1"/>
</dbReference>
<reference evidence="8" key="1">
    <citation type="submission" date="2019-12" db="EMBL/GenBank/DDBJ databases">
        <title>Novel species isolated from a subtropical stream in China.</title>
        <authorList>
            <person name="Lu H."/>
        </authorList>
    </citation>
    <scope>NUCLEOTIDE SEQUENCE [LARGE SCALE GENOMIC DNA]</scope>
    <source>
        <strain evidence="8">FT81W</strain>
    </source>
</reference>
<comment type="caution">
    <text evidence="8">The sequence shown here is derived from an EMBL/GenBank/DDBJ whole genome shotgun (WGS) entry which is preliminary data.</text>
</comment>
<evidence type="ECO:0000313" key="9">
    <source>
        <dbReference type="Proteomes" id="UP000447355"/>
    </source>
</evidence>
<feature type="compositionally biased region" description="Polar residues" evidence="5">
    <location>
        <begin position="142"/>
        <end position="151"/>
    </location>
</feature>
<keyword evidence="6" id="KW-0732">Signal</keyword>
<accession>A0A845GCA8</accession>
<evidence type="ECO:0000256" key="1">
    <source>
        <dbReference type="ARBA" id="ARBA00004167"/>
    </source>
</evidence>
<evidence type="ECO:0000256" key="5">
    <source>
        <dbReference type="SAM" id="MobiDB-lite"/>
    </source>
</evidence>
<feature type="domain" description="TonB C-terminal" evidence="7">
    <location>
        <begin position="29"/>
        <end position="127"/>
    </location>
</feature>
<feature type="region of interest" description="Disordered" evidence="5">
    <location>
        <begin position="142"/>
        <end position="195"/>
    </location>
</feature>
<keyword evidence="3" id="KW-1133">Transmembrane helix</keyword>
<dbReference type="EMBL" id="WWCX01000001">
    <property type="protein sequence ID" value="MYM92243.1"/>
    <property type="molecule type" value="Genomic_DNA"/>
</dbReference>
<feature type="signal peptide" evidence="6">
    <location>
        <begin position="1"/>
        <end position="18"/>
    </location>
</feature>
<evidence type="ECO:0000256" key="6">
    <source>
        <dbReference type="SAM" id="SignalP"/>
    </source>
</evidence>
<evidence type="ECO:0000256" key="2">
    <source>
        <dbReference type="ARBA" id="ARBA00022692"/>
    </source>
</evidence>
<dbReference type="Proteomes" id="UP000447355">
    <property type="component" value="Unassembled WGS sequence"/>
</dbReference>
<feature type="chain" id="PRO_5032633742" evidence="6">
    <location>
        <begin position="19"/>
        <end position="506"/>
    </location>
</feature>
<organism evidence="8 9">
    <name type="scientific">Duganella vulcania</name>
    <dbReference type="NCBI Taxonomy" id="2692166"/>
    <lineage>
        <taxon>Bacteria</taxon>
        <taxon>Pseudomonadati</taxon>
        <taxon>Pseudomonadota</taxon>
        <taxon>Betaproteobacteria</taxon>
        <taxon>Burkholderiales</taxon>
        <taxon>Oxalobacteraceae</taxon>
        <taxon>Telluria group</taxon>
        <taxon>Duganella</taxon>
    </lineage>
</organism>
<feature type="compositionally biased region" description="Basic and acidic residues" evidence="5">
    <location>
        <begin position="152"/>
        <end position="162"/>
    </location>
</feature>
<dbReference type="AlphaFoldDB" id="A0A845GCA8"/>
<feature type="region of interest" description="Disordered" evidence="5">
    <location>
        <begin position="353"/>
        <end position="386"/>
    </location>
</feature>
<dbReference type="Gene3D" id="3.30.1150.10">
    <property type="match status" value="1"/>
</dbReference>
<dbReference type="GO" id="GO:0016020">
    <property type="term" value="C:membrane"/>
    <property type="evidence" value="ECO:0007669"/>
    <property type="project" value="UniProtKB-SubCell"/>
</dbReference>
<dbReference type="NCBIfam" id="TIGR01352">
    <property type="entry name" value="tonB_Cterm"/>
    <property type="match status" value="1"/>
</dbReference>
<evidence type="ECO:0000256" key="3">
    <source>
        <dbReference type="ARBA" id="ARBA00022989"/>
    </source>
</evidence>
<keyword evidence="4" id="KW-0472">Membrane</keyword>
<evidence type="ECO:0000259" key="7">
    <source>
        <dbReference type="PROSITE" id="PS52015"/>
    </source>
</evidence>
<dbReference type="SUPFAM" id="SSF74653">
    <property type="entry name" value="TolA/TonB C-terminal domain"/>
    <property type="match status" value="1"/>
</dbReference>
<dbReference type="GO" id="GO:0055085">
    <property type="term" value="P:transmembrane transport"/>
    <property type="evidence" value="ECO:0007669"/>
    <property type="project" value="InterPro"/>
</dbReference>
<dbReference type="Pfam" id="PF03544">
    <property type="entry name" value="TonB_C"/>
    <property type="match status" value="1"/>
</dbReference>
<comment type="subcellular location">
    <subcellularLocation>
        <location evidence="1">Membrane</location>
        <topology evidence="1">Single-pass membrane protein</topology>
    </subcellularLocation>
</comment>
<dbReference type="RefSeq" id="WP_161081529.1">
    <property type="nucleotide sequence ID" value="NZ_WWCX01000001.1"/>
</dbReference>
<name>A0A845GCA8_9BURK</name>
<evidence type="ECO:0000313" key="8">
    <source>
        <dbReference type="EMBL" id="MYM92243.1"/>
    </source>
</evidence>
<evidence type="ECO:0000256" key="4">
    <source>
        <dbReference type="ARBA" id="ARBA00023136"/>
    </source>
</evidence>
<feature type="compositionally biased region" description="Polar residues" evidence="5">
    <location>
        <begin position="373"/>
        <end position="386"/>
    </location>
</feature>
<dbReference type="InterPro" id="IPR006260">
    <property type="entry name" value="TonB/TolA_C"/>
</dbReference>
<dbReference type="InterPro" id="IPR037682">
    <property type="entry name" value="TonB_C"/>
</dbReference>
<gene>
    <name evidence="8" type="ORF">GTP90_00030</name>
</gene>
<sequence>MRKIIILLFICQIAVAFAAPKSPQKSKRLPDSEPILLFCPKGEMPKISVRMEESGIVRVRVTVEVDGTVSEAKLDIPSDFRNLDNAAREQAMECKYKPAIAKGRPVQSFSWIVYNFVFDDPEQTKKDQEKYAKKLAAIQGGSTTSLNSSMPKESDNRSRRDSSGAQGEKFANLDGDKTSSPGQPTRLDKLNNAATPLQNAPLRKVDLPPGTQDKIIKFNGTAASNGCGAELEAIGAHAFDLCKQYGNNDCEDRRIYAHNQVEMTTMNVVEHVPYSDIQKRVESLSIFLKNSVRSKVLAVPVEICLLKARKVQLDNIASSRPTIDADADKIAARAIEATSKAIARNSDVMATDNSLTPISSTSKNRTKSTSLSIAGNDSMANRNGPRQQYLHDPLALANNCVALDFDNMLYGGFKNNCNKKVMYGYCAYHPKKGSWADAPFFDCEGDMAKKPPSVGGLVLAPLGRDSEHTNGAERIYWFACTNGAQPEELHWNGSNILGKCIHRYDH</sequence>
<proteinExistence type="predicted"/>
<protein>
    <submittedName>
        <fullName evidence="8">TonB family protein</fullName>
    </submittedName>
</protein>
<keyword evidence="2" id="KW-0812">Transmembrane</keyword>